<name>A0A1C9W3E5_9GAMM</name>
<keyword evidence="4" id="KW-1185">Reference proteome</keyword>
<gene>
    <name evidence="3" type="primary">xecD_1</name>
    <name evidence="3" type="ORF">AUP74_00203</name>
</gene>
<dbReference type="InterPro" id="IPR002347">
    <property type="entry name" value="SDR_fam"/>
</dbReference>
<accession>A0A1C9W3E5</accession>
<dbReference type="OrthoDB" id="9787298at2"/>
<comment type="similarity">
    <text evidence="1">Belongs to the short-chain dehydrogenases/reductases (SDR) family.</text>
</comment>
<evidence type="ECO:0000256" key="2">
    <source>
        <dbReference type="ARBA" id="ARBA00023002"/>
    </source>
</evidence>
<dbReference type="Pfam" id="PF13561">
    <property type="entry name" value="adh_short_C2"/>
    <property type="match status" value="1"/>
</dbReference>
<sequence>MRLQGKVAVATGVCGGIGLSIVRKLVDEGARVIAVDLSQESLDKLKADYGDEVTTTVADVTKYGDVEAMIQKAIDQYGQIDIVINNAGIAFPKPLLEHDPDKDFDGVTSVNQKGVYHGILAAGKAMKRQGRGGVIINTSSVYGTMASELTFTYNVSKAAVDMMTKCAALEYGPHKIRVCAVAPGRVDTPMLHQYKDLGLWDHIKREQMRDEFTKPEEIADVIAFLASEQANCINGTTIYASDGFENFKFPLKPGS</sequence>
<dbReference type="Proteomes" id="UP000095672">
    <property type="component" value="Chromosome"/>
</dbReference>
<dbReference type="GO" id="GO:0050574">
    <property type="term" value="F:2-(R)-hydroxypropyl-CoM dehydrogenase activity"/>
    <property type="evidence" value="ECO:0007669"/>
    <property type="project" value="UniProtKB-EC"/>
</dbReference>
<dbReference type="PROSITE" id="PS00061">
    <property type="entry name" value="ADH_SHORT"/>
    <property type="match status" value="1"/>
</dbReference>
<protein>
    <submittedName>
        <fullName evidence="3">2-(R)-hydroxypropyl-CoM dehydrogenase</fullName>
        <ecNumber evidence="3">1.1.1.268</ecNumber>
    </submittedName>
</protein>
<keyword evidence="2 3" id="KW-0560">Oxidoreductase</keyword>
<evidence type="ECO:0000313" key="3">
    <source>
        <dbReference type="EMBL" id="AOS95675.1"/>
    </source>
</evidence>
<reference evidence="4" key="1">
    <citation type="submission" date="2016-01" db="EMBL/GenBank/DDBJ databases">
        <title>Complete genome sequence of Microbulbifer sp. CCB-MM1, a halophile isolated from Matang Mangrove Forest, Perak.</title>
        <authorList>
            <person name="Moh T.H."/>
            <person name="Dinesh B."/>
            <person name="Lau N.-S."/>
            <person name="Go F."/>
            <person name="Alexander Chong S.-C."/>
        </authorList>
    </citation>
    <scope>NUCLEOTIDE SEQUENCE [LARGE SCALE GENOMIC DNA]</scope>
    <source>
        <strain evidence="4">CCB-MM1</strain>
    </source>
</reference>
<dbReference type="EC" id="1.1.1.268" evidence="3"/>
<dbReference type="InterPro" id="IPR020904">
    <property type="entry name" value="Sc_DH/Rdtase_CS"/>
</dbReference>
<dbReference type="PATRIC" id="fig|1769779.3.peg.199"/>
<dbReference type="EMBL" id="CP014143">
    <property type="protein sequence ID" value="AOS95675.1"/>
    <property type="molecule type" value="Genomic_DNA"/>
</dbReference>
<dbReference type="Gene3D" id="3.40.50.720">
    <property type="entry name" value="NAD(P)-binding Rossmann-like Domain"/>
    <property type="match status" value="1"/>
</dbReference>
<proteinExistence type="inferred from homology"/>
<dbReference type="SUPFAM" id="SSF51735">
    <property type="entry name" value="NAD(P)-binding Rossmann-fold domains"/>
    <property type="match status" value="1"/>
</dbReference>
<dbReference type="CDD" id="cd05233">
    <property type="entry name" value="SDR_c"/>
    <property type="match status" value="1"/>
</dbReference>
<dbReference type="RefSeq" id="WP_069945924.1">
    <property type="nucleotide sequence ID" value="NZ_CP014143.1"/>
</dbReference>
<dbReference type="AlphaFoldDB" id="A0A1C9W3E5"/>
<dbReference type="PRINTS" id="PR00081">
    <property type="entry name" value="GDHRDH"/>
</dbReference>
<dbReference type="InterPro" id="IPR036291">
    <property type="entry name" value="NAD(P)-bd_dom_sf"/>
</dbReference>
<evidence type="ECO:0000313" key="4">
    <source>
        <dbReference type="Proteomes" id="UP000095672"/>
    </source>
</evidence>
<organism evidence="3 4">
    <name type="scientific">Microbulbifer aggregans</name>
    <dbReference type="NCBI Taxonomy" id="1769779"/>
    <lineage>
        <taxon>Bacteria</taxon>
        <taxon>Pseudomonadati</taxon>
        <taxon>Pseudomonadota</taxon>
        <taxon>Gammaproteobacteria</taxon>
        <taxon>Cellvibrionales</taxon>
        <taxon>Microbulbiferaceae</taxon>
        <taxon>Microbulbifer</taxon>
    </lineage>
</organism>
<dbReference type="PRINTS" id="PR00080">
    <property type="entry name" value="SDRFAMILY"/>
</dbReference>
<dbReference type="PANTHER" id="PTHR43669:SF3">
    <property type="entry name" value="ALCOHOL DEHYDROGENASE, PUTATIVE (AFU_ORTHOLOGUE AFUA_3G03445)-RELATED"/>
    <property type="match status" value="1"/>
</dbReference>
<evidence type="ECO:0000256" key="1">
    <source>
        <dbReference type="ARBA" id="ARBA00006484"/>
    </source>
</evidence>
<dbReference type="STRING" id="1769779.AUP74_00203"/>
<dbReference type="FunFam" id="3.40.50.720:FF:000084">
    <property type="entry name" value="Short-chain dehydrogenase reductase"/>
    <property type="match status" value="1"/>
</dbReference>
<dbReference type="KEGG" id="micc:AUP74_00203"/>
<dbReference type="PANTHER" id="PTHR43669">
    <property type="entry name" value="5-KETO-D-GLUCONATE 5-REDUCTASE"/>
    <property type="match status" value="1"/>
</dbReference>